<feature type="compositionally biased region" description="Polar residues" evidence="2">
    <location>
        <begin position="328"/>
        <end position="342"/>
    </location>
</feature>
<feature type="region of interest" description="Disordered" evidence="2">
    <location>
        <begin position="214"/>
        <end position="468"/>
    </location>
</feature>
<dbReference type="EMBL" id="CAXLJM020000033">
    <property type="protein sequence ID" value="CAL8101550.1"/>
    <property type="molecule type" value="Genomic_DNA"/>
</dbReference>
<comment type="caution">
    <text evidence="3">The sequence shown here is derived from an EMBL/GenBank/DDBJ whole genome shotgun (WGS) entry which is preliminary data.</text>
</comment>
<evidence type="ECO:0000256" key="1">
    <source>
        <dbReference type="SAM" id="Coils"/>
    </source>
</evidence>
<evidence type="ECO:0000313" key="4">
    <source>
        <dbReference type="Proteomes" id="UP001642540"/>
    </source>
</evidence>
<reference evidence="3 4" key="1">
    <citation type="submission" date="2024-08" db="EMBL/GenBank/DDBJ databases">
        <authorList>
            <person name="Cucini C."/>
            <person name="Frati F."/>
        </authorList>
    </citation>
    <scope>NUCLEOTIDE SEQUENCE [LARGE SCALE GENOMIC DNA]</scope>
</reference>
<evidence type="ECO:0000313" key="3">
    <source>
        <dbReference type="EMBL" id="CAL8101550.1"/>
    </source>
</evidence>
<proteinExistence type="predicted"/>
<sequence>MEAYMVFRGQGKGSSEESSRKPTSQFITKGRSGQGNKQLSAHNSTGLHSSTTSTGHDPNYNSRLSDDVQEEFRRLYAQLEELKERNMRLGNRHLVAKIAAMQEAADNILQTQAASQINGQSHVLLQQQLHQLSPGNNGCGGNSGGSCSGGSSSASTSGHSPSTKGKSPSAFGPLSDISEEENPLQSLSGHVQPFKGRVGPKVLETSIDIVIQSDSSRKTVSESGDNEQETNLNNGSCPPHGSMSGKKAMGKVEDSSNSNNTSFEGITKKDGVTENSSCQLTNTSTSDSAYNKLEEETTFAPDASTLLQDGVNDKKSPEVSIKEKGSAEPSSASPNLTKQGTPKSIAGVQVQDNIQSASSTSLQPSTATATGKRSPNTGKKQHRNKKSTPSASPSKQQGASGGESSKGKSEKHHQQPPTCQKSGAPAEEKAVNHKDGASGSSTGNGSGSSQKIILDLDDKSRFTEEITV</sequence>
<keyword evidence="1" id="KW-0175">Coiled coil</keyword>
<protein>
    <submittedName>
        <fullName evidence="3">Uncharacterized protein</fullName>
    </submittedName>
</protein>
<feature type="compositionally biased region" description="Polar residues" evidence="2">
    <location>
        <begin position="34"/>
        <end position="43"/>
    </location>
</feature>
<feature type="coiled-coil region" evidence="1">
    <location>
        <begin position="65"/>
        <end position="92"/>
    </location>
</feature>
<keyword evidence="4" id="KW-1185">Reference proteome</keyword>
<gene>
    <name evidence="3" type="ORF">ODALV1_LOCUS10876</name>
</gene>
<feature type="compositionally biased region" description="Polar residues" evidence="2">
    <location>
        <begin position="255"/>
        <end position="264"/>
    </location>
</feature>
<feature type="region of interest" description="Disordered" evidence="2">
    <location>
        <begin position="135"/>
        <end position="194"/>
    </location>
</feature>
<feature type="compositionally biased region" description="Low complexity" evidence="2">
    <location>
        <begin position="149"/>
        <end position="163"/>
    </location>
</feature>
<dbReference type="Proteomes" id="UP001642540">
    <property type="component" value="Unassembled WGS sequence"/>
</dbReference>
<feature type="compositionally biased region" description="Basic and acidic residues" evidence="2">
    <location>
        <begin position="426"/>
        <end position="436"/>
    </location>
</feature>
<feature type="compositionally biased region" description="Low complexity" evidence="2">
    <location>
        <begin position="44"/>
        <end position="56"/>
    </location>
</feature>
<feature type="compositionally biased region" description="Basic and acidic residues" evidence="2">
    <location>
        <begin position="311"/>
        <end position="326"/>
    </location>
</feature>
<organism evidence="3 4">
    <name type="scientific">Orchesella dallaii</name>
    <dbReference type="NCBI Taxonomy" id="48710"/>
    <lineage>
        <taxon>Eukaryota</taxon>
        <taxon>Metazoa</taxon>
        <taxon>Ecdysozoa</taxon>
        <taxon>Arthropoda</taxon>
        <taxon>Hexapoda</taxon>
        <taxon>Collembola</taxon>
        <taxon>Entomobryomorpha</taxon>
        <taxon>Entomobryoidea</taxon>
        <taxon>Orchesellidae</taxon>
        <taxon>Orchesellinae</taxon>
        <taxon>Orchesella</taxon>
    </lineage>
</organism>
<feature type="compositionally biased region" description="Basic and acidic residues" evidence="2">
    <location>
        <begin position="454"/>
        <end position="468"/>
    </location>
</feature>
<feature type="compositionally biased region" description="Polar residues" evidence="2">
    <location>
        <begin position="273"/>
        <end position="289"/>
    </location>
</feature>
<accession>A0ABP1QFK3</accession>
<feature type="compositionally biased region" description="Low complexity" evidence="2">
    <location>
        <begin position="437"/>
        <end position="449"/>
    </location>
</feature>
<name>A0ABP1QFK3_9HEXA</name>
<feature type="compositionally biased region" description="Polar residues" evidence="2">
    <location>
        <begin position="350"/>
        <end position="378"/>
    </location>
</feature>
<evidence type="ECO:0000256" key="2">
    <source>
        <dbReference type="SAM" id="MobiDB-lite"/>
    </source>
</evidence>
<feature type="compositionally biased region" description="Gly residues" evidence="2">
    <location>
        <begin position="137"/>
        <end position="148"/>
    </location>
</feature>
<feature type="region of interest" description="Disordered" evidence="2">
    <location>
        <begin position="1"/>
        <end position="63"/>
    </location>
</feature>